<name>A0ABV4TX20_9GAMM</name>
<dbReference type="NCBIfam" id="NF009288">
    <property type="entry name" value="PRK12648.1"/>
    <property type="match status" value="1"/>
</dbReference>
<evidence type="ECO:0000256" key="5">
    <source>
        <dbReference type="ARBA" id="ARBA00022692"/>
    </source>
</evidence>
<feature type="transmembrane region" description="Helical" evidence="10">
    <location>
        <begin position="459"/>
        <end position="482"/>
    </location>
</feature>
<accession>A0ABV4TX20</accession>
<keyword evidence="6 10" id="KW-1133">Transmembrane helix</keyword>
<dbReference type="InterPro" id="IPR025383">
    <property type="entry name" value="MrpA_C/MbhD"/>
</dbReference>
<dbReference type="Pfam" id="PF00361">
    <property type="entry name" value="Proton_antipo_M"/>
    <property type="match status" value="1"/>
</dbReference>
<feature type="transmembrane region" description="Helical" evidence="10">
    <location>
        <begin position="242"/>
        <end position="262"/>
    </location>
</feature>
<feature type="transmembrane region" description="Helical" evidence="10">
    <location>
        <begin position="815"/>
        <end position="835"/>
    </location>
</feature>
<dbReference type="PRINTS" id="PR01434">
    <property type="entry name" value="NADHDHGNASE5"/>
</dbReference>
<reference evidence="16 17" key="1">
    <citation type="submission" date="2024-08" db="EMBL/GenBank/DDBJ databases">
        <title>Whole-genome sequencing of halo(alkali)philic microorganisms from hypersaline lakes.</title>
        <authorList>
            <person name="Sorokin D.Y."/>
            <person name="Merkel A.Y."/>
            <person name="Messina E."/>
            <person name="Yakimov M."/>
        </authorList>
    </citation>
    <scope>NUCLEOTIDE SEQUENCE [LARGE SCALE GENOMIC DNA]</scope>
    <source>
        <strain evidence="16 17">Cl-TMA</strain>
    </source>
</reference>
<comment type="caution">
    <text evidence="16">The sequence shown here is derived from an EMBL/GenBank/DDBJ whole genome shotgun (WGS) entry which is preliminary data.</text>
</comment>
<feature type="transmembrane region" description="Helical" evidence="10">
    <location>
        <begin position="367"/>
        <end position="389"/>
    </location>
</feature>
<evidence type="ECO:0000256" key="1">
    <source>
        <dbReference type="ARBA" id="ARBA00004651"/>
    </source>
</evidence>
<keyword evidence="4" id="KW-1003">Cell membrane</keyword>
<feature type="domain" description="MrpA C-terminal/MbhD" evidence="14">
    <location>
        <begin position="613"/>
        <end position="676"/>
    </location>
</feature>
<feature type="transmembrane region" description="Helical" evidence="10">
    <location>
        <begin position="77"/>
        <end position="97"/>
    </location>
</feature>
<dbReference type="Pfam" id="PF00662">
    <property type="entry name" value="Proton_antipo_N"/>
    <property type="match status" value="1"/>
</dbReference>
<evidence type="ECO:0000256" key="2">
    <source>
        <dbReference type="ARBA" id="ARBA00022448"/>
    </source>
</evidence>
<gene>
    <name evidence="16" type="ORF">ACERLL_13720</name>
</gene>
<evidence type="ECO:0000313" key="17">
    <source>
        <dbReference type="Proteomes" id="UP001575181"/>
    </source>
</evidence>
<evidence type="ECO:0000259" key="11">
    <source>
        <dbReference type="Pfam" id="PF00361"/>
    </source>
</evidence>
<keyword evidence="8 10" id="KW-0472">Membrane</keyword>
<evidence type="ECO:0000256" key="7">
    <source>
        <dbReference type="ARBA" id="ARBA00023065"/>
    </source>
</evidence>
<dbReference type="InterPro" id="IPR050616">
    <property type="entry name" value="CPA3_Na-H_Antiporter_A"/>
</dbReference>
<dbReference type="Pfam" id="PF20501">
    <property type="entry name" value="MbhE"/>
    <property type="match status" value="1"/>
</dbReference>
<feature type="transmembrane region" description="Helical" evidence="10">
    <location>
        <begin position="322"/>
        <end position="346"/>
    </location>
</feature>
<feature type="domain" description="NADH-Ubiquinone oxidoreductase (complex I) chain 5 N-terminal" evidence="12">
    <location>
        <begin position="62"/>
        <end position="110"/>
    </location>
</feature>
<evidence type="ECO:0000256" key="4">
    <source>
        <dbReference type="ARBA" id="ARBA00022475"/>
    </source>
</evidence>
<feature type="transmembrane region" description="Helical" evidence="10">
    <location>
        <begin position="162"/>
        <end position="185"/>
    </location>
</feature>
<feature type="transmembrane region" description="Helical" evidence="10">
    <location>
        <begin position="691"/>
        <end position="709"/>
    </location>
</feature>
<dbReference type="Proteomes" id="UP001575181">
    <property type="component" value="Unassembled WGS sequence"/>
</dbReference>
<keyword evidence="7" id="KW-0406">Ion transport</keyword>
<keyword evidence="2" id="KW-0813">Transport</keyword>
<feature type="transmembrane region" description="Helical" evidence="10">
    <location>
        <begin position="298"/>
        <end position="316"/>
    </location>
</feature>
<keyword evidence="5 9" id="KW-0812">Transmembrane</keyword>
<dbReference type="Pfam" id="PF04039">
    <property type="entry name" value="MnhB"/>
    <property type="match status" value="1"/>
</dbReference>
<dbReference type="PANTHER" id="PTHR43373">
    <property type="entry name" value="NA(+)/H(+) ANTIPORTER SUBUNIT"/>
    <property type="match status" value="1"/>
</dbReference>
<dbReference type="EMBL" id="JBGUAW010000009">
    <property type="protein sequence ID" value="MFA9461878.1"/>
    <property type="molecule type" value="Genomic_DNA"/>
</dbReference>
<dbReference type="InterPro" id="IPR046806">
    <property type="entry name" value="MrpA_C/MbhE"/>
</dbReference>
<evidence type="ECO:0000256" key="3">
    <source>
        <dbReference type="ARBA" id="ARBA00022449"/>
    </source>
</evidence>
<evidence type="ECO:0000256" key="8">
    <source>
        <dbReference type="ARBA" id="ARBA00023136"/>
    </source>
</evidence>
<evidence type="ECO:0000259" key="12">
    <source>
        <dbReference type="Pfam" id="PF00662"/>
    </source>
</evidence>
<evidence type="ECO:0000256" key="9">
    <source>
        <dbReference type="RuleBase" id="RU000320"/>
    </source>
</evidence>
<feature type="transmembrane region" description="Helical" evidence="10">
    <location>
        <begin position="401"/>
        <end position="425"/>
    </location>
</feature>
<feature type="transmembrane region" description="Helical" evidence="10">
    <location>
        <begin position="109"/>
        <end position="125"/>
    </location>
</feature>
<evidence type="ECO:0000259" key="15">
    <source>
        <dbReference type="Pfam" id="PF20501"/>
    </source>
</evidence>
<keyword evidence="3" id="KW-0050">Antiport</keyword>
<feature type="transmembrane region" description="Helical" evidence="10">
    <location>
        <begin position="569"/>
        <end position="589"/>
    </location>
</feature>
<dbReference type="Pfam" id="PF13244">
    <property type="entry name" value="MbhD"/>
    <property type="match status" value="1"/>
</dbReference>
<feature type="transmembrane region" description="Helical" evidence="10">
    <location>
        <begin position="654"/>
        <end position="675"/>
    </location>
</feature>
<protein>
    <submittedName>
        <fullName evidence="16">Monovalent cation/H+ antiporter subunit A</fullName>
    </submittedName>
</protein>
<dbReference type="PANTHER" id="PTHR43373:SF1">
    <property type="entry name" value="NA(+)_H(+) ANTIPORTER SUBUNIT A"/>
    <property type="match status" value="1"/>
</dbReference>
<sequence>MSLLALVLLPLLGALLPLIGGHRRHRANAAWAAAVLGVTLAMVLPYGGAVLGGEVFVERWTWLPSAGLDLALRLDGLSLLFVFLVLGIGLLIVLYSYYYLPERAPLHRFYVLFLLFAAAMLGLVLSENLLLLVLFWELTSLSSFLLIGFWNLNPAARQSARMALVVTGGGGLALLAGVLLLGEVAGGYDLTTVLAAGEVVQADSAYPWILGLILLGAFTKSAQFPFHFWLPQAMSAPTPVSAYLHSATMVKAGVFLLARLFPTLAGTNLWFALVTGVGLLTLLFGAFFALFRHDLKGLLAYSTISHLGLITMLFGLGTPLGAVAGVFHIINHAIFKASLFMAAGIVEHETESRDMRQLNGLFGYMPHTALLAMVAAAAMAGVPLLNGFLSKEMFFAETLHLGAPAGLGMLLPAAAVLSGVFALAYSLRFIHDVFFNGEPVGLTKQPHEPPRYMRVPIEVLVALCLLVGILPGWTVAPWLVMAAEAVVQGPLPYFDLAVWHGFTPPFFMSVAALVGGTLLYAARYWAYRWHDRLVPVIEPIVRYVRMEELAVGLGARAGRWLETGSLQRYQFLLVATVVALAAAGWLNGAQPLALPAPGGDPGSSVIMIALGLAFGAGATVVLRRRRFLAVLWLGVVGLGVALFFVRFAAPDLALTLLTVELVTGVLLLLALYFLPQRSPVDSGVPRRWRDAVLAGLTGVAVGGLLWRALVADPARIGRQFLELSLPEAGGGNVVNTILVDFRGFDTLGEITVLAIAAVGILTMLRGFLIPPGPELRGMPWDRDAHPLVLVTISRALLPLALVVSLFLLVRGHHEPGGGFVAGLVTGIGLILQYLASGSHWVRKRLHLRYRPLLAVGLGIATGTGMLAWVWGDPFLASAHGHFHLPVLGDIPWATTLLFDIGVYLTVVGAVTLILAELGRLGQKLDARSFPATGEGERQKGAGSEWPW</sequence>
<feature type="transmembrane region" description="Helical" evidence="10">
    <location>
        <begin position="131"/>
        <end position="150"/>
    </location>
</feature>
<feature type="transmembrane region" description="Helical" evidence="10">
    <location>
        <begin position="629"/>
        <end position="648"/>
    </location>
</feature>
<feature type="transmembrane region" description="Helical" evidence="10">
    <location>
        <begin position="890"/>
        <end position="915"/>
    </location>
</feature>
<feature type="domain" description="Na+/H+ antiporter MnhB subunit-related protein" evidence="13">
    <location>
        <begin position="788"/>
        <end position="911"/>
    </location>
</feature>
<evidence type="ECO:0000259" key="13">
    <source>
        <dbReference type="Pfam" id="PF04039"/>
    </source>
</evidence>
<feature type="transmembrane region" description="Helical" evidence="10">
    <location>
        <begin position="205"/>
        <end position="230"/>
    </location>
</feature>
<evidence type="ECO:0000256" key="6">
    <source>
        <dbReference type="ARBA" id="ARBA00022989"/>
    </source>
</evidence>
<feature type="transmembrane region" description="Helical" evidence="10">
    <location>
        <begin position="268"/>
        <end position="291"/>
    </location>
</feature>
<feature type="transmembrane region" description="Helical" evidence="10">
    <location>
        <begin position="788"/>
        <end position="809"/>
    </location>
</feature>
<feature type="transmembrane region" description="Helical" evidence="10">
    <location>
        <begin position="502"/>
        <end position="522"/>
    </location>
</feature>
<evidence type="ECO:0000313" key="16">
    <source>
        <dbReference type="EMBL" id="MFA9461878.1"/>
    </source>
</evidence>
<dbReference type="InterPro" id="IPR001516">
    <property type="entry name" value="Proton_antipo_N"/>
</dbReference>
<organism evidence="16 17">
    <name type="scientific">Thiohalorhabdus methylotrophus</name>
    <dbReference type="NCBI Taxonomy" id="3242694"/>
    <lineage>
        <taxon>Bacteria</taxon>
        <taxon>Pseudomonadati</taxon>
        <taxon>Pseudomonadota</taxon>
        <taxon>Gammaproteobacteria</taxon>
        <taxon>Thiohalorhabdales</taxon>
        <taxon>Thiohalorhabdaceae</taxon>
        <taxon>Thiohalorhabdus</taxon>
    </lineage>
</organism>
<dbReference type="RefSeq" id="WP_373656667.1">
    <property type="nucleotide sequence ID" value="NZ_JBGUAW010000009.1"/>
</dbReference>
<feature type="domain" description="MrpA C-terminal/MbhE" evidence="15">
    <location>
        <begin position="686"/>
        <end position="767"/>
    </location>
</feature>
<comment type="subcellular location">
    <subcellularLocation>
        <location evidence="1">Cell membrane</location>
        <topology evidence="1">Multi-pass membrane protein</topology>
    </subcellularLocation>
    <subcellularLocation>
        <location evidence="9">Membrane</location>
        <topology evidence="9">Multi-pass membrane protein</topology>
    </subcellularLocation>
</comment>
<feature type="domain" description="NADH:quinone oxidoreductase/Mrp antiporter transmembrane" evidence="11">
    <location>
        <begin position="126"/>
        <end position="405"/>
    </location>
</feature>
<feature type="transmembrane region" description="Helical" evidence="10">
    <location>
        <begin position="847"/>
        <end position="870"/>
    </location>
</feature>
<evidence type="ECO:0000256" key="10">
    <source>
        <dbReference type="SAM" id="Phobius"/>
    </source>
</evidence>
<dbReference type="InterPro" id="IPR007182">
    <property type="entry name" value="MnhB"/>
</dbReference>
<dbReference type="InterPro" id="IPR001750">
    <property type="entry name" value="ND/Mrp_TM"/>
</dbReference>
<feature type="transmembrane region" description="Helical" evidence="10">
    <location>
        <begin position="601"/>
        <end position="622"/>
    </location>
</feature>
<keyword evidence="17" id="KW-1185">Reference proteome</keyword>
<evidence type="ECO:0000259" key="14">
    <source>
        <dbReference type="Pfam" id="PF13244"/>
    </source>
</evidence>
<proteinExistence type="predicted"/>
<feature type="transmembrane region" description="Helical" evidence="10">
    <location>
        <begin position="750"/>
        <end position="768"/>
    </location>
</feature>